<dbReference type="GO" id="GO:0005730">
    <property type="term" value="C:nucleolus"/>
    <property type="evidence" value="ECO:0007669"/>
    <property type="project" value="TreeGrafter"/>
</dbReference>
<dbReference type="OrthoDB" id="5556956at2759"/>
<feature type="region of interest" description="Disordered" evidence="1">
    <location>
        <begin position="59"/>
        <end position="80"/>
    </location>
</feature>
<feature type="non-terminal residue" evidence="2">
    <location>
        <position position="1"/>
    </location>
</feature>
<dbReference type="EMBL" id="KN882026">
    <property type="protein sequence ID" value="KIY46658.1"/>
    <property type="molecule type" value="Genomic_DNA"/>
</dbReference>
<evidence type="ECO:0000256" key="1">
    <source>
        <dbReference type="SAM" id="MobiDB-lite"/>
    </source>
</evidence>
<accession>A0A0D7A764</accession>
<feature type="region of interest" description="Disordered" evidence="1">
    <location>
        <begin position="137"/>
        <end position="160"/>
    </location>
</feature>
<dbReference type="AlphaFoldDB" id="A0A0D7A764"/>
<protein>
    <submittedName>
        <fullName evidence="2">Uncharacterized protein</fullName>
    </submittedName>
</protein>
<proteinExistence type="predicted"/>
<dbReference type="PANTHER" id="PTHR28096:SF1">
    <property type="entry name" value="PROTEIN FAF1"/>
    <property type="match status" value="1"/>
</dbReference>
<keyword evidence="3" id="KW-1185">Reference proteome</keyword>
<evidence type="ECO:0000313" key="2">
    <source>
        <dbReference type="EMBL" id="KIY46658.1"/>
    </source>
</evidence>
<dbReference type="InterPro" id="IPR053030">
    <property type="entry name" value="Ribosomal_biogenesis_FAF1-like"/>
</dbReference>
<reference evidence="2 3" key="1">
    <citation type="journal article" date="2015" name="Fungal Genet. Biol.">
        <title>Evolution of novel wood decay mechanisms in Agaricales revealed by the genome sequences of Fistulina hepatica and Cylindrobasidium torrendii.</title>
        <authorList>
            <person name="Floudas D."/>
            <person name="Held B.W."/>
            <person name="Riley R."/>
            <person name="Nagy L.G."/>
            <person name="Koehler G."/>
            <person name="Ransdell A.S."/>
            <person name="Younus H."/>
            <person name="Chow J."/>
            <person name="Chiniquy J."/>
            <person name="Lipzen A."/>
            <person name="Tritt A."/>
            <person name="Sun H."/>
            <person name="Haridas S."/>
            <person name="LaButti K."/>
            <person name="Ohm R.A."/>
            <person name="Kues U."/>
            <person name="Blanchette R.A."/>
            <person name="Grigoriev I.V."/>
            <person name="Minto R.E."/>
            <person name="Hibbett D.S."/>
        </authorList>
    </citation>
    <scope>NUCLEOTIDE SEQUENCE [LARGE SCALE GENOMIC DNA]</scope>
    <source>
        <strain evidence="2 3">ATCC 64428</strain>
    </source>
</reference>
<evidence type="ECO:0000313" key="3">
    <source>
        <dbReference type="Proteomes" id="UP000054144"/>
    </source>
</evidence>
<name>A0A0D7A764_9AGAR</name>
<dbReference type="PANTHER" id="PTHR28096">
    <property type="entry name" value="PROTEIN FAF1"/>
    <property type="match status" value="1"/>
</dbReference>
<feature type="compositionally biased region" description="Basic and acidic residues" evidence="1">
    <location>
        <begin position="59"/>
        <end position="74"/>
    </location>
</feature>
<dbReference type="GO" id="GO:0000462">
    <property type="term" value="P:maturation of SSU-rRNA from tricistronic rRNA transcript (SSU-rRNA, 5.8S rRNA, LSU-rRNA)"/>
    <property type="evidence" value="ECO:0007669"/>
    <property type="project" value="TreeGrafter"/>
</dbReference>
<sequence length="160" mass="18019">TNLQNDALLHKLIHTKLLSGSLNPDLDMTPAQRRKALAGRILELQGSAKLGKGEKTVRQAERNKASKRVHEGLMRKQKQIRDNQLQEAKELGNYHPTLKRLFDGEEIIKQRKRDRGLKMGVGKFNGGMLKLSRDEIRMGQNGGTGMSSTGSRPGNKRRRK</sequence>
<dbReference type="Proteomes" id="UP000054144">
    <property type="component" value="Unassembled WGS sequence"/>
</dbReference>
<gene>
    <name evidence="2" type="ORF">FISHEDRAFT_46934</name>
</gene>
<organism evidence="2 3">
    <name type="scientific">Fistulina hepatica ATCC 64428</name>
    <dbReference type="NCBI Taxonomy" id="1128425"/>
    <lineage>
        <taxon>Eukaryota</taxon>
        <taxon>Fungi</taxon>
        <taxon>Dikarya</taxon>
        <taxon>Basidiomycota</taxon>
        <taxon>Agaricomycotina</taxon>
        <taxon>Agaricomycetes</taxon>
        <taxon>Agaricomycetidae</taxon>
        <taxon>Agaricales</taxon>
        <taxon>Fistulinaceae</taxon>
        <taxon>Fistulina</taxon>
    </lineage>
</organism>